<dbReference type="InterPro" id="IPR006482">
    <property type="entry name" value="Cas7_Csh2/Csh2"/>
</dbReference>
<keyword evidence="2" id="KW-1185">Reference proteome</keyword>
<dbReference type="Proteomes" id="UP000222564">
    <property type="component" value="Unassembled WGS sequence"/>
</dbReference>
<reference evidence="1 2" key="1">
    <citation type="submission" date="2013-09" db="EMBL/GenBank/DDBJ databases">
        <title>Biodegradation of hydrocarbons in the deep terrestrial subsurface : characterization of a microbial consortium composed of two Desulfotomaculum species originating from a deep geological formation.</title>
        <authorList>
            <person name="Aullo T."/>
            <person name="Berlendis S."/>
            <person name="Lascourreges J.-F."/>
            <person name="Dessort D."/>
            <person name="Saint-Laurent S."/>
            <person name="Schraauwers B."/>
            <person name="Mas J."/>
            <person name="Magot M."/>
            <person name="Ranchou-Peyruse A."/>
        </authorList>
    </citation>
    <scope>NUCLEOTIDE SEQUENCE [LARGE SCALE GENOMIC DNA]</scope>
    <source>
        <strain evidence="1 2">Bs107</strain>
    </source>
</reference>
<dbReference type="InterPro" id="IPR013419">
    <property type="entry name" value="CRISPR-assoc_prot_Cas7/Csh2"/>
</dbReference>
<sequence length="304" mass="34193">MTFKQRREYLFVYSVKDANPNGDPLNANHPRYDEETGQVLVSDVRIKRTVRDQWVRDGKDVFVDGEAKTAKKKIEELQEKLKVKEGKKICAGCIDTRLFGVTYPVEGKSFSWVGPVQFKWGRSLHRVKPELIQGTAAFATKDESDQRSFRNEYIVPFALIAVYGIANQNAAQTTGATDADLRDLKAALWDGTVNLITRSKVGHIPRLLLEIVYSEGFQGALGSLDEKVCLSKAEGTEAGNFSRDEEFAIRSVRDCRLDISLLVERIKGVKDDIALVNIRKDADLEIIGLDELQQELGDKIKKEE</sequence>
<dbReference type="Pfam" id="PF05107">
    <property type="entry name" value="Cas_Cas7"/>
    <property type="match status" value="1"/>
</dbReference>
<dbReference type="NCBIfam" id="TIGR02590">
    <property type="entry name" value="cas_Csh2"/>
    <property type="match status" value="1"/>
</dbReference>
<evidence type="ECO:0000313" key="1">
    <source>
        <dbReference type="EMBL" id="PHJ39532.1"/>
    </source>
</evidence>
<protein>
    <submittedName>
        <fullName evidence="1">CRISPR-associated protein Csh2</fullName>
    </submittedName>
</protein>
<name>A0A2C6MIA1_9FIRM</name>
<dbReference type="AlphaFoldDB" id="A0A2C6MIA1"/>
<dbReference type="RefSeq" id="WP_099082057.1">
    <property type="nucleotide sequence ID" value="NZ_AWQQ01000017.1"/>
</dbReference>
<gene>
    <name evidence="1" type="ORF">P378_01935</name>
</gene>
<proteinExistence type="predicted"/>
<comment type="caution">
    <text evidence="1">The sequence shown here is derived from an EMBL/GenBank/DDBJ whole genome shotgun (WGS) entry which is preliminary data.</text>
</comment>
<dbReference type="GO" id="GO:0043571">
    <property type="term" value="P:maintenance of CRISPR repeat elements"/>
    <property type="evidence" value="ECO:0007669"/>
    <property type="project" value="InterPro"/>
</dbReference>
<organism evidence="1 2">
    <name type="scientific">Desulforamulus profundi</name>
    <dbReference type="NCBI Taxonomy" id="1383067"/>
    <lineage>
        <taxon>Bacteria</taxon>
        <taxon>Bacillati</taxon>
        <taxon>Bacillota</taxon>
        <taxon>Clostridia</taxon>
        <taxon>Eubacteriales</taxon>
        <taxon>Peptococcaceae</taxon>
        <taxon>Desulforamulus</taxon>
    </lineage>
</organism>
<dbReference type="NCBIfam" id="TIGR01595">
    <property type="entry name" value="cas_CT1132"/>
    <property type="match status" value="1"/>
</dbReference>
<dbReference type="EMBL" id="AWQQ01000017">
    <property type="protein sequence ID" value="PHJ39532.1"/>
    <property type="molecule type" value="Genomic_DNA"/>
</dbReference>
<dbReference type="OrthoDB" id="9776792at2"/>
<accession>A0A2C6MIA1</accession>
<evidence type="ECO:0000313" key="2">
    <source>
        <dbReference type="Proteomes" id="UP000222564"/>
    </source>
</evidence>